<dbReference type="Proteomes" id="UP001623348">
    <property type="component" value="Unassembled WGS sequence"/>
</dbReference>
<evidence type="ECO:0000313" key="2">
    <source>
        <dbReference type="EMBL" id="GAB0205988.1"/>
    </source>
</evidence>
<keyword evidence="3" id="KW-1185">Reference proteome</keyword>
<name>A0ABC9Y7F0_GRUJA</name>
<accession>A0ABC9Y7F0</accession>
<gene>
    <name evidence="2" type="ORF">GRJ2_003064400</name>
</gene>
<evidence type="ECO:0000259" key="1">
    <source>
        <dbReference type="Pfam" id="PF00078"/>
    </source>
</evidence>
<dbReference type="AlphaFoldDB" id="A0ABC9Y7F0"/>
<evidence type="ECO:0000313" key="3">
    <source>
        <dbReference type="Proteomes" id="UP001623348"/>
    </source>
</evidence>
<comment type="caution">
    <text evidence="2">The sequence shown here is derived from an EMBL/GenBank/DDBJ whole genome shotgun (WGS) entry which is preliminary data.</text>
</comment>
<dbReference type="InterPro" id="IPR000477">
    <property type="entry name" value="RT_dom"/>
</dbReference>
<reference evidence="2 3" key="1">
    <citation type="submission" date="2024-06" db="EMBL/GenBank/DDBJ databases">
        <title>The draft genome of Grus japonensis, version 3.</title>
        <authorList>
            <person name="Nabeshima K."/>
            <person name="Suzuki S."/>
            <person name="Onuma M."/>
        </authorList>
    </citation>
    <scope>NUCLEOTIDE SEQUENCE [LARGE SCALE GENOMIC DNA]</scope>
    <source>
        <strain evidence="2 3">451A</strain>
    </source>
</reference>
<organism evidence="2 3">
    <name type="scientific">Grus japonensis</name>
    <name type="common">Japanese crane</name>
    <name type="synonym">Red-crowned crane</name>
    <dbReference type="NCBI Taxonomy" id="30415"/>
    <lineage>
        <taxon>Eukaryota</taxon>
        <taxon>Metazoa</taxon>
        <taxon>Chordata</taxon>
        <taxon>Craniata</taxon>
        <taxon>Vertebrata</taxon>
        <taxon>Euteleostomi</taxon>
        <taxon>Archelosauria</taxon>
        <taxon>Archosauria</taxon>
        <taxon>Dinosauria</taxon>
        <taxon>Saurischia</taxon>
        <taxon>Theropoda</taxon>
        <taxon>Coelurosauria</taxon>
        <taxon>Aves</taxon>
        <taxon>Neognathae</taxon>
        <taxon>Neoaves</taxon>
        <taxon>Gruiformes</taxon>
        <taxon>Gruidae</taxon>
        <taxon>Grus</taxon>
    </lineage>
</organism>
<dbReference type="PANTHER" id="PTHR33332">
    <property type="entry name" value="REVERSE TRANSCRIPTASE DOMAIN-CONTAINING PROTEIN"/>
    <property type="match status" value="1"/>
</dbReference>
<dbReference type="Pfam" id="PF00078">
    <property type="entry name" value="RVT_1"/>
    <property type="match status" value="1"/>
</dbReference>
<feature type="domain" description="Reverse transcriptase" evidence="1">
    <location>
        <begin position="163"/>
        <end position="258"/>
    </location>
</feature>
<protein>
    <submittedName>
        <fullName evidence="2">Mitochondrial enolase superfamily member 1</fullName>
    </submittedName>
</protein>
<dbReference type="EMBL" id="BAAFJT010000040">
    <property type="protein sequence ID" value="GAB0205988.1"/>
    <property type="molecule type" value="Genomic_DNA"/>
</dbReference>
<proteinExistence type="predicted"/>
<sequence length="286" mass="31583">MPAGSKTDLLLAKAKPISNSDGSTSGIMLPNQVEPIDEAFLLQLQEASPLWALILLGEFSHPDICWKSSMVSCRQSRRLLECIGDNFLNQVIHSPTRGDAILEPMITNTSDLIGDVKTGGSLGCSDHALVEFTVLRDMGQDKFCLTNRVAFCDGVDKGRAMDVVYLDFCKAFDMVPHNILLSKLESCGFAGWTIWWMKNWLDGCIQRVVVNSSMSRWTSVTSCVPQGSIVGPVMFNIFINNFDSGIKCTLSKFADDTKLSGVVDMPLNLDRMPFRGTWPSVRSEPM</sequence>